<sequence length="29" mass="3551">MFNFTINLLDFKKKKKDFGVFFNYLSLEC</sequence>
<comment type="caution">
    <text evidence="1">The sequence shown here is derived from an EMBL/GenBank/DDBJ whole genome shotgun (WGS) entry which is preliminary data.</text>
</comment>
<name>T2SKR0_HELPX</name>
<gene>
    <name evidence="1" type="ORF">L934_04275</name>
</gene>
<dbReference type="EMBL" id="ASYV01000143">
    <property type="protein sequence ID" value="EQD92850.1"/>
    <property type="molecule type" value="Genomic_DNA"/>
</dbReference>
<evidence type="ECO:0000313" key="1">
    <source>
        <dbReference type="EMBL" id="EQD92850.1"/>
    </source>
</evidence>
<evidence type="ECO:0000313" key="2">
    <source>
        <dbReference type="Proteomes" id="UP000015663"/>
    </source>
</evidence>
<proteinExistence type="predicted"/>
<accession>T2SKR0</accession>
<protein>
    <submittedName>
        <fullName evidence="1">Uncharacterized protein</fullName>
    </submittedName>
</protein>
<dbReference type="AlphaFoldDB" id="T2SKR0"/>
<reference evidence="1 2" key="1">
    <citation type="journal article" date="2013" name="Genome Announc.">
        <title>Draft Genome Sequences of Helicobacter pylori Strains Isolated from Regions of Low and High Gastric Cancer Risk in Colombia.</title>
        <authorList>
            <person name="Sheh A."/>
            <person name="Piazuelo M.B."/>
            <person name="Wilson K.T."/>
            <person name="Correa P."/>
            <person name="Fox J.G."/>
        </authorList>
    </citation>
    <scope>NUCLEOTIDE SEQUENCE [LARGE SCALE GENOMIC DNA]</scope>
    <source>
        <strain evidence="1 2">PZ5080</strain>
    </source>
</reference>
<organism evidence="1 2">
    <name type="scientific">Helicobacter pylori PZ5080</name>
    <dbReference type="NCBI Taxonomy" id="1337394"/>
    <lineage>
        <taxon>Bacteria</taxon>
        <taxon>Pseudomonadati</taxon>
        <taxon>Campylobacterota</taxon>
        <taxon>Epsilonproteobacteria</taxon>
        <taxon>Campylobacterales</taxon>
        <taxon>Helicobacteraceae</taxon>
        <taxon>Helicobacter</taxon>
    </lineage>
</organism>
<dbReference type="Proteomes" id="UP000015663">
    <property type="component" value="Unassembled WGS sequence"/>
</dbReference>